<evidence type="ECO:0000256" key="1">
    <source>
        <dbReference type="ARBA" id="ARBA00004141"/>
    </source>
</evidence>
<dbReference type="Proteomes" id="UP000321046">
    <property type="component" value="Unassembled WGS sequence"/>
</dbReference>
<comment type="similarity">
    <text evidence="2">Belongs to the cation diffusion facilitator (CDF) transporter (TC 2.A.4) family. SLC30A subfamily.</text>
</comment>
<keyword evidence="14" id="KW-1185">Reference proteome</keyword>
<keyword evidence="7 8" id="KW-0472">Membrane</keyword>
<keyword evidence="3" id="KW-0813">Transport</keyword>
<name>A0A5C6XCD6_9DELT</name>
<evidence type="ECO:0000256" key="4">
    <source>
        <dbReference type="ARBA" id="ARBA00022692"/>
    </source>
</evidence>
<reference evidence="11 13" key="1">
    <citation type="submission" date="2019-08" db="EMBL/GenBank/DDBJ databases">
        <title>Bradymonadales sp. TMQ2.</title>
        <authorList>
            <person name="Liang Q."/>
        </authorList>
    </citation>
    <scope>NUCLEOTIDE SEQUENCE [LARGE SCALE GENOMIC DNA]</scope>
    <source>
        <strain evidence="11 13">TMQ2</strain>
    </source>
</reference>
<dbReference type="InterPro" id="IPR036837">
    <property type="entry name" value="Cation_efflux_CTD_sf"/>
</dbReference>
<evidence type="ECO:0000313" key="12">
    <source>
        <dbReference type="EMBL" id="TXD38108.1"/>
    </source>
</evidence>
<dbReference type="AlphaFoldDB" id="A0A5C6XCD6"/>
<proteinExistence type="inferred from homology"/>
<dbReference type="Proteomes" id="UP000321412">
    <property type="component" value="Unassembled WGS sequence"/>
</dbReference>
<feature type="transmembrane region" description="Helical" evidence="8">
    <location>
        <begin position="161"/>
        <end position="187"/>
    </location>
</feature>
<dbReference type="GO" id="GO:0005886">
    <property type="term" value="C:plasma membrane"/>
    <property type="evidence" value="ECO:0007669"/>
    <property type="project" value="TreeGrafter"/>
</dbReference>
<dbReference type="InterPro" id="IPR058533">
    <property type="entry name" value="Cation_efflux_TM"/>
</dbReference>
<dbReference type="EMBL" id="VOSL01000111">
    <property type="protein sequence ID" value="TXD32754.1"/>
    <property type="molecule type" value="Genomic_DNA"/>
</dbReference>
<evidence type="ECO:0000256" key="7">
    <source>
        <dbReference type="ARBA" id="ARBA00023136"/>
    </source>
</evidence>
<dbReference type="SUPFAM" id="SSF161111">
    <property type="entry name" value="Cation efflux protein transmembrane domain-like"/>
    <property type="match status" value="1"/>
</dbReference>
<evidence type="ECO:0000256" key="6">
    <source>
        <dbReference type="ARBA" id="ARBA00023065"/>
    </source>
</evidence>
<evidence type="ECO:0000256" key="8">
    <source>
        <dbReference type="SAM" id="Phobius"/>
    </source>
</evidence>
<dbReference type="PANTHER" id="PTHR11562:SF17">
    <property type="entry name" value="RE54080P-RELATED"/>
    <property type="match status" value="1"/>
</dbReference>
<feature type="domain" description="Cation efflux protein transmembrane" evidence="9">
    <location>
        <begin position="27"/>
        <end position="218"/>
    </location>
</feature>
<dbReference type="InterPro" id="IPR002524">
    <property type="entry name" value="Cation_efflux"/>
</dbReference>
<reference evidence="12 14" key="2">
    <citation type="submission" date="2019-08" db="EMBL/GenBank/DDBJ databases">
        <title>Bradymonadales sp. TMQ4.</title>
        <authorList>
            <person name="Liang Q."/>
        </authorList>
    </citation>
    <scope>NUCLEOTIDE SEQUENCE [LARGE SCALE GENOMIC DNA]</scope>
    <source>
        <strain evidence="12 14">TMQ4</strain>
    </source>
</reference>
<dbReference type="Gene3D" id="1.20.1510.10">
    <property type="entry name" value="Cation efflux protein transmembrane domain"/>
    <property type="match status" value="1"/>
</dbReference>
<organism evidence="12 14">
    <name type="scientific">Lujinxingia vulgaris</name>
    <dbReference type="NCBI Taxonomy" id="2600176"/>
    <lineage>
        <taxon>Bacteria</taxon>
        <taxon>Deltaproteobacteria</taxon>
        <taxon>Bradymonadales</taxon>
        <taxon>Lujinxingiaceae</taxon>
        <taxon>Lujinxingia</taxon>
    </lineage>
</organism>
<accession>A0A5C6XCD6</accession>
<evidence type="ECO:0000256" key="5">
    <source>
        <dbReference type="ARBA" id="ARBA00022989"/>
    </source>
</evidence>
<protein>
    <submittedName>
        <fullName evidence="12">Cation transporter</fullName>
    </submittedName>
</protein>
<dbReference type="PANTHER" id="PTHR11562">
    <property type="entry name" value="CATION EFFLUX PROTEIN/ ZINC TRANSPORTER"/>
    <property type="match status" value="1"/>
</dbReference>
<dbReference type="InterPro" id="IPR050681">
    <property type="entry name" value="CDF/SLC30A"/>
</dbReference>
<feature type="transmembrane region" description="Helical" evidence="8">
    <location>
        <begin position="26"/>
        <end position="47"/>
    </location>
</feature>
<dbReference type="InterPro" id="IPR027469">
    <property type="entry name" value="Cation_efflux_TMD_sf"/>
</dbReference>
<feature type="transmembrane region" description="Helical" evidence="8">
    <location>
        <begin position="94"/>
        <end position="113"/>
    </location>
</feature>
<comment type="caution">
    <text evidence="12">The sequence shown here is derived from an EMBL/GenBank/DDBJ whole genome shotgun (WGS) entry which is preliminary data.</text>
</comment>
<evidence type="ECO:0000259" key="10">
    <source>
        <dbReference type="Pfam" id="PF16916"/>
    </source>
</evidence>
<dbReference type="NCBIfam" id="TIGR01297">
    <property type="entry name" value="CDF"/>
    <property type="match status" value="1"/>
</dbReference>
<dbReference type="EMBL" id="VOSM01000002">
    <property type="protein sequence ID" value="TXD38108.1"/>
    <property type="molecule type" value="Genomic_DNA"/>
</dbReference>
<feature type="transmembrane region" description="Helical" evidence="8">
    <location>
        <begin position="193"/>
        <end position="210"/>
    </location>
</feature>
<feature type="domain" description="Cation efflux protein cytoplasmic" evidence="10">
    <location>
        <begin position="224"/>
        <end position="294"/>
    </location>
</feature>
<evidence type="ECO:0000256" key="2">
    <source>
        <dbReference type="ARBA" id="ARBA00008873"/>
    </source>
</evidence>
<dbReference type="OrthoDB" id="9809646at2"/>
<comment type="subcellular location">
    <subcellularLocation>
        <location evidence="1">Membrane</location>
        <topology evidence="1">Multi-pass membrane protein</topology>
    </subcellularLocation>
</comment>
<evidence type="ECO:0000313" key="11">
    <source>
        <dbReference type="EMBL" id="TXD32754.1"/>
    </source>
</evidence>
<evidence type="ECO:0000313" key="14">
    <source>
        <dbReference type="Proteomes" id="UP000321412"/>
    </source>
</evidence>
<keyword evidence="4 8" id="KW-0812">Transmembrane</keyword>
<gene>
    <name evidence="11" type="ORF">FRC96_16455</name>
    <name evidence="12" type="ORF">FRC98_04210</name>
</gene>
<evidence type="ECO:0000313" key="13">
    <source>
        <dbReference type="Proteomes" id="UP000321046"/>
    </source>
</evidence>
<evidence type="ECO:0000256" key="3">
    <source>
        <dbReference type="ARBA" id="ARBA00022448"/>
    </source>
</evidence>
<dbReference type="GO" id="GO:0005385">
    <property type="term" value="F:zinc ion transmembrane transporter activity"/>
    <property type="evidence" value="ECO:0007669"/>
    <property type="project" value="TreeGrafter"/>
</dbReference>
<keyword evidence="6" id="KW-0406">Ion transport</keyword>
<dbReference type="Pfam" id="PF01545">
    <property type="entry name" value="Cation_efflux"/>
    <property type="match status" value="1"/>
</dbReference>
<feature type="transmembrane region" description="Helical" evidence="8">
    <location>
        <begin position="129"/>
        <end position="149"/>
    </location>
</feature>
<feature type="transmembrane region" description="Helical" evidence="8">
    <location>
        <begin position="67"/>
        <end position="87"/>
    </location>
</feature>
<accession>A0A5C6WZT1</accession>
<keyword evidence="5 8" id="KW-1133">Transmembrane helix</keyword>
<dbReference type="Pfam" id="PF16916">
    <property type="entry name" value="ZT_dimer"/>
    <property type="match status" value="1"/>
</dbReference>
<sequence>MRMIMSAHHHHHDSHHDHGGPTPARALVVAIALNAAFLLLETVVGFWTNSLALLSDAGHMVSDVGALLVALLAIKLASQAPSAAYTFGLKRAPVLGGLINAIGLIVIVVFISIEAVERLQAPPAMEATAVFWTGVAGLGVNLGSAWYLAKSRDQSVNTRGAMLHLLSDALGSVAAIVSAIAVGYFGLAVADPVASLVIALLILLGSWPLLRDTVRILLQRAPAGLDIAALKATLLAHPDVVAIHDMHAWGLDDGQAIVSVVLKTRIDALADATALTDALRRELRERFQVNHATIECRTPDAPGPDVAC</sequence>
<dbReference type="InterPro" id="IPR027470">
    <property type="entry name" value="Cation_efflux_CTD"/>
</dbReference>
<dbReference type="SUPFAM" id="SSF160240">
    <property type="entry name" value="Cation efflux protein cytoplasmic domain-like"/>
    <property type="match status" value="1"/>
</dbReference>
<evidence type="ECO:0000259" key="9">
    <source>
        <dbReference type="Pfam" id="PF01545"/>
    </source>
</evidence>